<dbReference type="Pfam" id="PF00098">
    <property type="entry name" value="zf-CCHC"/>
    <property type="match status" value="1"/>
</dbReference>
<organism evidence="5 6">
    <name type="scientific">Phanerochaete sordida</name>
    <dbReference type="NCBI Taxonomy" id="48140"/>
    <lineage>
        <taxon>Eukaryota</taxon>
        <taxon>Fungi</taxon>
        <taxon>Dikarya</taxon>
        <taxon>Basidiomycota</taxon>
        <taxon>Agaricomycotina</taxon>
        <taxon>Agaricomycetes</taxon>
        <taxon>Polyporales</taxon>
        <taxon>Phanerochaetaceae</taxon>
        <taxon>Phanerochaete</taxon>
    </lineage>
</organism>
<reference evidence="5 6" key="1">
    <citation type="submission" date="2021-08" db="EMBL/GenBank/DDBJ databases">
        <title>Draft Genome Sequence of Phanerochaete sordida strain YK-624.</title>
        <authorList>
            <person name="Mori T."/>
            <person name="Dohra H."/>
            <person name="Suzuki T."/>
            <person name="Kawagishi H."/>
            <person name="Hirai H."/>
        </authorList>
    </citation>
    <scope>NUCLEOTIDE SEQUENCE [LARGE SCALE GENOMIC DNA]</scope>
    <source>
        <strain evidence="5 6">YK-624</strain>
    </source>
</reference>
<dbReference type="InterPro" id="IPR036875">
    <property type="entry name" value="Znf_CCHC_sf"/>
</dbReference>
<feature type="region of interest" description="Disordered" evidence="3">
    <location>
        <begin position="217"/>
        <end position="249"/>
    </location>
</feature>
<keyword evidence="6" id="KW-1185">Reference proteome</keyword>
<dbReference type="InterPro" id="IPR032567">
    <property type="entry name" value="RTL1-rel"/>
</dbReference>
<dbReference type="InterPro" id="IPR001878">
    <property type="entry name" value="Znf_CCHC"/>
</dbReference>
<dbReference type="PANTHER" id="PTHR15503">
    <property type="entry name" value="LDOC1 RELATED"/>
    <property type="match status" value="1"/>
</dbReference>
<dbReference type="OrthoDB" id="2681631at2759"/>
<dbReference type="GO" id="GO:0008270">
    <property type="term" value="F:zinc ion binding"/>
    <property type="evidence" value="ECO:0007669"/>
    <property type="project" value="UniProtKB-KW"/>
</dbReference>
<dbReference type="AlphaFoldDB" id="A0A9P3LMG5"/>
<dbReference type="GO" id="GO:0006397">
    <property type="term" value="P:mRNA processing"/>
    <property type="evidence" value="ECO:0007669"/>
    <property type="project" value="UniProtKB-KW"/>
</dbReference>
<evidence type="ECO:0000313" key="5">
    <source>
        <dbReference type="EMBL" id="GJF00542.1"/>
    </source>
</evidence>
<feature type="domain" description="CCHC-type" evidence="4">
    <location>
        <begin position="260"/>
        <end position="274"/>
    </location>
</feature>
<feature type="compositionally biased region" description="Basic and acidic residues" evidence="3">
    <location>
        <begin position="227"/>
        <end position="237"/>
    </location>
</feature>
<keyword evidence="2" id="KW-0862">Zinc</keyword>
<dbReference type="Proteomes" id="UP000703269">
    <property type="component" value="Unassembled WGS sequence"/>
</dbReference>
<evidence type="ECO:0000256" key="1">
    <source>
        <dbReference type="ARBA" id="ARBA00022664"/>
    </source>
</evidence>
<dbReference type="GO" id="GO:0003676">
    <property type="term" value="F:nucleic acid binding"/>
    <property type="evidence" value="ECO:0007669"/>
    <property type="project" value="InterPro"/>
</dbReference>
<dbReference type="PROSITE" id="PS50158">
    <property type="entry name" value="ZF_CCHC"/>
    <property type="match status" value="1"/>
</dbReference>
<proteinExistence type="predicted"/>
<evidence type="ECO:0000259" key="4">
    <source>
        <dbReference type="PROSITE" id="PS50158"/>
    </source>
</evidence>
<dbReference type="PANTHER" id="PTHR15503:SF22">
    <property type="entry name" value="TRANSPOSON TY3-I GAG POLYPROTEIN"/>
    <property type="match status" value="1"/>
</dbReference>
<dbReference type="EMBL" id="BPQB01000163">
    <property type="protein sequence ID" value="GJF00542.1"/>
    <property type="molecule type" value="Genomic_DNA"/>
</dbReference>
<dbReference type="SMART" id="SM00343">
    <property type="entry name" value="ZnF_C2HC"/>
    <property type="match status" value="1"/>
</dbReference>
<dbReference type="SUPFAM" id="SSF57756">
    <property type="entry name" value="Retrovirus zinc finger-like domains"/>
    <property type="match status" value="1"/>
</dbReference>
<name>A0A9P3LMG5_9APHY</name>
<evidence type="ECO:0000256" key="3">
    <source>
        <dbReference type="SAM" id="MobiDB-lite"/>
    </source>
</evidence>
<gene>
    <name evidence="5" type="ORF">PsYK624_168350</name>
</gene>
<protein>
    <recommendedName>
        <fullName evidence="4">CCHC-type domain-containing protein</fullName>
    </recommendedName>
</protein>
<evidence type="ECO:0000256" key="2">
    <source>
        <dbReference type="PROSITE-ProRule" id="PRU00047"/>
    </source>
</evidence>
<keyword evidence="2" id="KW-0863">Zinc-finger</keyword>
<keyword evidence="1" id="KW-0507">mRNA processing</keyword>
<comment type="caution">
    <text evidence="5">The sequence shown here is derived from an EMBL/GenBank/DDBJ whole genome shotgun (WGS) entry which is preliminary data.</text>
</comment>
<dbReference type="InterPro" id="IPR045358">
    <property type="entry name" value="Ty3_capsid"/>
</dbReference>
<sequence length="320" mass="36836">MLEAASLKKQKVDVAKPNIFDGQESKLDAFLHQLQLVFWADASAYANENSRITYALSYMKQGRALAWAQRFMEVHLRPVSPPLYDITYNVFEEMLKISFGAADPTLNAVDKLRKLQQGSMSADEYIVAFEEHEPHTQWDDKALKDQFELGLSPGLAASIYRLEKMPETLSGWKTWAHRLDRQWRQYEEKQKLHKAAKLAQPQPQSQTKVNFKEKFKWPDTTGNASRTEPDVSTRRDGTGVTFGGRGQPMDLNEARRKRLCFSCGEAGHQARFCPHKPRQDVRKVVLSLEDKVDKIQEVLDRIMDDEDKPKTEERFGEGFQ</sequence>
<dbReference type="Pfam" id="PF19259">
    <property type="entry name" value="Ty3_capsid"/>
    <property type="match status" value="1"/>
</dbReference>
<keyword evidence="2" id="KW-0479">Metal-binding</keyword>
<accession>A0A9P3LMG5</accession>
<evidence type="ECO:0000313" key="6">
    <source>
        <dbReference type="Proteomes" id="UP000703269"/>
    </source>
</evidence>
<dbReference type="Gene3D" id="4.10.60.10">
    <property type="entry name" value="Zinc finger, CCHC-type"/>
    <property type="match status" value="1"/>
</dbReference>